<dbReference type="SMART" id="SM00060">
    <property type="entry name" value="FN3"/>
    <property type="match status" value="5"/>
</dbReference>
<accession>A0A803Y319</accession>
<dbReference type="CDD" id="cd00063">
    <property type="entry name" value="FN3"/>
    <property type="match status" value="5"/>
</dbReference>
<dbReference type="SMART" id="SM00409">
    <property type="entry name" value="IG"/>
    <property type="match status" value="3"/>
</dbReference>
<name>A0A803Y319_MELGA</name>
<dbReference type="GO" id="GO:0031430">
    <property type="term" value="C:M band"/>
    <property type="evidence" value="ECO:0007669"/>
    <property type="project" value="TreeGrafter"/>
</dbReference>
<proteinExistence type="predicted"/>
<dbReference type="OrthoDB" id="8776562at2759"/>
<dbReference type="FunFam" id="2.60.40.10:FF:000192">
    <property type="entry name" value="Myomesin 1"/>
    <property type="match status" value="1"/>
</dbReference>
<dbReference type="Pfam" id="PF00041">
    <property type="entry name" value="fn3"/>
    <property type="match status" value="5"/>
</dbReference>
<dbReference type="FunFam" id="2.60.40.10:FF:000029">
    <property type="entry name" value="Myomesin 1"/>
    <property type="match status" value="1"/>
</dbReference>
<evidence type="ECO:0000256" key="2">
    <source>
        <dbReference type="ARBA" id="ARBA00023319"/>
    </source>
</evidence>
<evidence type="ECO:0000256" key="1">
    <source>
        <dbReference type="ARBA" id="ARBA00022737"/>
    </source>
</evidence>
<dbReference type="GeneTree" id="ENSGT00940000154982"/>
<dbReference type="InterPro" id="IPR003961">
    <property type="entry name" value="FN3_dom"/>
</dbReference>
<dbReference type="AlphaFoldDB" id="A0A803Y319"/>
<dbReference type="PANTHER" id="PTHR13817:SF16">
    <property type="entry name" value="MYOMESIN-1"/>
    <property type="match status" value="1"/>
</dbReference>
<dbReference type="Bgee" id="ENSMGAG00000009512">
    <property type="expression patterns" value="Expressed in pectoralis major and 7 other cell types or tissues"/>
</dbReference>
<dbReference type="FunFam" id="2.60.40.10:FF:000179">
    <property type="entry name" value="Myomesin 2"/>
    <property type="match status" value="1"/>
</dbReference>
<dbReference type="Ensembl" id="ENSMGAT00000035907.1">
    <property type="protein sequence ID" value="ENSMGAP00000026166.1"/>
    <property type="gene ID" value="ENSMGAG00000009512.3"/>
</dbReference>
<dbReference type="SUPFAM" id="SSF49265">
    <property type="entry name" value="Fibronectin type III"/>
    <property type="match status" value="3"/>
</dbReference>
<dbReference type="InterPro" id="IPR013098">
    <property type="entry name" value="Ig_I-set"/>
</dbReference>
<sequence>RANVQINSEISSQLITDQYWFIPSNYLYKNNVPIDVQAHPGKYTIENRYGLHSLEISTCDFDDIAQYRASAMNVKGEISAYASLVVKRYKGEIDASHLHAGTFSMPLSHADAEIPGAPGAPLDVQCLDANKDYVIVSWKQPAVDGGNPILGYFIDRCEVGTTHWTQCNETPVKFARFPVTGLIEGRSYIFRVRAVNRAGVSLPSRVSEAVAALDPADRARLRSHPSAPWTGQIIVTEEEPAEGVIPGPPTDLQVIEATKNYVVLSWKPPGQRGHEGIMYFVEKCIAGTEDWQRVNTEIPVKSPRFAVFDLSEGKSYCFRVRCCNSAGIGEPSEATEATVVDDKLDIPKPPGRIMPTRNTDTSVVVTWTEPPDAKELVGYYIESSVVGSGHWEPCNNNPVKGTRFICHGLVNGEKYIFRVRAVNAAGLSEFSQDSEPIEVQAAIAAPSPPYDITVLESVRDSMVLGWKQPKATGGTEITGYYVNYREVIGGVPGKWREANIKAISERAYRIENLKENMVYQFQVAAANLAGVGTPSLPSKPFKCEEWTIAVPGPPHDVTYTEVRKDSLVLLWKEPVYTGRSPIAGYYIDMKETEAKEEHWRSVNEKPLQKKFLKIAGLTEGVSYVFRVRATNQAGVGRPSDITDPVVAETRPGTKEVVVNVDDDGVISLNFECDQMSPNSKFVWSKNYEPIEDDSRLDIDSKGGKSKAIFKNLGEDDLGIYSCVVTDTDGVSSGYTIDEEEMKRLLALSHERKFPTIPLASELAVEILEKGEVRFWLQAEKLSGNAKANFVFNDKEIFNGEKYKMKVDQRTGLVEMIMDKLEDKDEGTYTFQLQDGKATNQSSLVLIGDVFKKLRDEAEFQRKEWHRKQGPHFVDQLGWEVTDECNVMLKCKVANIKKETHIVWYKDDREIMVDEEHDFKDGVCTLLISEVSDCERYDLVFQQNKQKRKWVLKMEKLTRRLHFEMMTEEIITLSATDLKIQSTAEGIRLYSFVTYYVDDLRVGWVHNDTQIRYTDRVKTGVTGEQIWLQINEPTPQDKGKYTMELFDGKTGHKKTVDLSGQAFDEAFAEFQRLNKYLLTYMNPFVLFLQALNLSCTVWGDPTPEVSWLKNEKSFVSDANCILKFEAGKNVSFTISAVSTHDSGKYSLVVKNKYGTETSDVTVSVFIPEEEQENNNENKKTKA</sequence>
<feature type="domain" description="Ig-like" evidence="3">
    <location>
        <begin position="1088"/>
        <end position="1162"/>
    </location>
</feature>
<dbReference type="GO" id="GO:0003007">
    <property type="term" value="P:heart morphogenesis"/>
    <property type="evidence" value="ECO:0007669"/>
    <property type="project" value="UniProtKB-ARBA"/>
</dbReference>
<dbReference type="GO" id="GO:0055013">
    <property type="term" value="P:cardiac muscle cell development"/>
    <property type="evidence" value="ECO:0007669"/>
    <property type="project" value="UniProtKB-ARBA"/>
</dbReference>
<gene>
    <name evidence="5" type="primary">MYOM1</name>
</gene>
<keyword evidence="6" id="KW-1185">Reference proteome</keyword>
<dbReference type="PROSITE" id="PS50835">
    <property type="entry name" value="IG_LIKE"/>
    <property type="match status" value="2"/>
</dbReference>
<dbReference type="SMART" id="SM00408">
    <property type="entry name" value="IGc2"/>
    <property type="match status" value="2"/>
</dbReference>
<dbReference type="FunFam" id="2.60.40.10:FF:000107">
    <property type="entry name" value="Myosin, light chain kinase a"/>
    <property type="match status" value="1"/>
</dbReference>
<feature type="domain" description="Fibronectin type-III" evidence="4">
    <location>
        <begin position="448"/>
        <end position="546"/>
    </location>
</feature>
<feature type="domain" description="Ig-like" evidence="3">
    <location>
        <begin position="644"/>
        <end position="742"/>
    </location>
</feature>
<evidence type="ECO:0000259" key="3">
    <source>
        <dbReference type="PROSITE" id="PS50835"/>
    </source>
</evidence>
<feature type="domain" description="Fibronectin type-III" evidence="4">
    <location>
        <begin position="553"/>
        <end position="652"/>
    </location>
</feature>
<organism evidence="5 6">
    <name type="scientific">Meleagris gallopavo</name>
    <name type="common">Wild turkey</name>
    <dbReference type="NCBI Taxonomy" id="9103"/>
    <lineage>
        <taxon>Eukaryota</taxon>
        <taxon>Metazoa</taxon>
        <taxon>Chordata</taxon>
        <taxon>Craniata</taxon>
        <taxon>Vertebrata</taxon>
        <taxon>Euteleostomi</taxon>
        <taxon>Archelosauria</taxon>
        <taxon>Archosauria</taxon>
        <taxon>Dinosauria</taxon>
        <taxon>Saurischia</taxon>
        <taxon>Theropoda</taxon>
        <taxon>Coelurosauria</taxon>
        <taxon>Aves</taxon>
        <taxon>Neognathae</taxon>
        <taxon>Galloanserae</taxon>
        <taxon>Galliformes</taxon>
        <taxon>Phasianidae</taxon>
        <taxon>Meleagridinae</taxon>
        <taxon>Meleagris</taxon>
    </lineage>
</organism>
<dbReference type="SUPFAM" id="SSF48726">
    <property type="entry name" value="Immunoglobulin"/>
    <property type="match status" value="4"/>
</dbReference>
<protein>
    <submittedName>
        <fullName evidence="5">Myomesin 1</fullName>
    </submittedName>
</protein>
<dbReference type="FunFam" id="2.60.40.10:FF:000233">
    <property type="entry name" value="Myomesin 1"/>
    <property type="match status" value="1"/>
</dbReference>
<dbReference type="Proteomes" id="UP000001645">
    <property type="component" value="Chromosome 3"/>
</dbReference>
<feature type="domain" description="Fibronectin type-III" evidence="4">
    <location>
        <begin position="248"/>
        <end position="342"/>
    </location>
</feature>
<evidence type="ECO:0000259" key="4">
    <source>
        <dbReference type="PROSITE" id="PS50853"/>
    </source>
</evidence>
<feature type="domain" description="Fibronectin type-III" evidence="4">
    <location>
        <begin position="349"/>
        <end position="442"/>
    </location>
</feature>
<dbReference type="InterPro" id="IPR003599">
    <property type="entry name" value="Ig_sub"/>
</dbReference>
<dbReference type="FunFam" id="2.60.40.10:FF:000197">
    <property type="entry name" value="Myomesin 1"/>
    <property type="match status" value="1"/>
</dbReference>
<keyword evidence="1" id="KW-0677">Repeat</keyword>
<dbReference type="InterPro" id="IPR003598">
    <property type="entry name" value="Ig_sub2"/>
</dbReference>
<dbReference type="Gene3D" id="2.60.40.10">
    <property type="entry name" value="Immunoglobulins"/>
    <property type="match status" value="11"/>
</dbReference>
<dbReference type="InterPro" id="IPR036116">
    <property type="entry name" value="FN3_sf"/>
</dbReference>
<dbReference type="FunFam" id="2.60.40.10:FF:002172">
    <property type="entry name" value="Myomesin 1a (skelemin)"/>
    <property type="match status" value="2"/>
</dbReference>
<dbReference type="PRINTS" id="PR00014">
    <property type="entry name" value="FNTYPEIII"/>
</dbReference>
<reference evidence="5" key="3">
    <citation type="submission" date="2025-09" db="UniProtKB">
        <authorList>
            <consortium name="Ensembl"/>
        </authorList>
    </citation>
    <scope>IDENTIFICATION</scope>
</reference>
<dbReference type="GO" id="GO:0019900">
    <property type="term" value="F:kinase binding"/>
    <property type="evidence" value="ECO:0007669"/>
    <property type="project" value="TreeGrafter"/>
</dbReference>
<keyword evidence="2" id="KW-0393">Immunoglobulin domain</keyword>
<dbReference type="PROSITE" id="PS50853">
    <property type="entry name" value="FN3"/>
    <property type="match status" value="5"/>
</dbReference>
<dbReference type="PANTHER" id="PTHR13817">
    <property type="entry name" value="TITIN"/>
    <property type="match status" value="1"/>
</dbReference>
<reference evidence="5" key="2">
    <citation type="submission" date="2025-08" db="UniProtKB">
        <authorList>
            <consortium name="Ensembl"/>
        </authorList>
    </citation>
    <scope>IDENTIFICATION</scope>
</reference>
<evidence type="ECO:0000313" key="6">
    <source>
        <dbReference type="Proteomes" id="UP000001645"/>
    </source>
</evidence>
<evidence type="ECO:0000313" key="5">
    <source>
        <dbReference type="Ensembl" id="ENSMGAP00000026166.1"/>
    </source>
</evidence>
<dbReference type="GO" id="GO:0045214">
    <property type="term" value="P:sarcomere organization"/>
    <property type="evidence" value="ECO:0007669"/>
    <property type="project" value="TreeGrafter"/>
</dbReference>
<dbReference type="InterPro" id="IPR013783">
    <property type="entry name" value="Ig-like_fold"/>
</dbReference>
<dbReference type="CDD" id="cd00096">
    <property type="entry name" value="Ig"/>
    <property type="match status" value="1"/>
</dbReference>
<dbReference type="InterPro" id="IPR050964">
    <property type="entry name" value="Striated_Muscle_Regulatory"/>
</dbReference>
<dbReference type="FunFam" id="2.60.40.10:FF:000222">
    <property type="entry name" value="Myomesin 1"/>
    <property type="match status" value="1"/>
</dbReference>
<feature type="domain" description="Fibronectin type-III" evidence="4">
    <location>
        <begin position="120"/>
        <end position="214"/>
    </location>
</feature>
<reference evidence="5 6" key="1">
    <citation type="journal article" date="2010" name="PLoS Biol.">
        <title>Multi-platform next-generation sequencing of the domestic turkey (Meleagris gallopavo): genome assembly and analysis.</title>
        <authorList>
            <person name="Dalloul R.A."/>
            <person name="Long J.A."/>
            <person name="Zimin A.V."/>
            <person name="Aslam L."/>
            <person name="Beal K."/>
            <person name="Blomberg L.A."/>
            <person name="Bouffard P."/>
            <person name="Burt D.W."/>
            <person name="Crasta O."/>
            <person name="Crooijmans R.P."/>
            <person name="Cooper K."/>
            <person name="Coulombe R.A."/>
            <person name="De S."/>
            <person name="Delany M.E."/>
            <person name="Dodgson J.B."/>
            <person name="Dong J.J."/>
            <person name="Evans C."/>
            <person name="Frederickson K.M."/>
            <person name="Flicek P."/>
            <person name="Florea L."/>
            <person name="Folkerts O."/>
            <person name="Groenen M.A."/>
            <person name="Harkins T.T."/>
            <person name="Herrero J."/>
            <person name="Hoffmann S."/>
            <person name="Megens H.J."/>
            <person name="Jiang A."/>
            <person name="de Jong P."/>
            <person name="Kaiser P."/>
            <person name="Kim H."/>
            <person name="Kim K.W."/>
            <person name="Kim S."/>
            <person name="Langenberger D."/>
            <person name="Lee M.K."/>
            <person name="Lee T."/>
            <person name="Mane S."/>
            <person name="Marcais G."/>
            <person name="Marz M."/>
            <person name="McElroy A.P."/>
            <person name="Modise T."/>
            <person name="Nefedov M."/>
            <person name="Notredame C."/>
            <person name="Paton I.R."/>
            <person name="Payne W.S."/>
            <person name="Pertea G."/>
            <person name="Prickett D."/>
            <person name="Puiu D."/>
            <person name="Qioa D."/>
            <person name="Raineri E."/>
            <person name="Ruffier M."/>
            <person name="Salzberg S.L."/>
            <person name="Schatz M.C."/>
            <person name="Scheuring C."/>
            <person name="Schmidt C.J."/>
            <person name="Schroeder S."/>
            <person name="Searle S.M."/>
            <person name="Smith E.J."/>
            <person name="Smith J."/>
            <person name="Sonstegard T.S."/>
            <person name="Stadler P.F."/>
            <person name="Tafer H."/>
            <person name="Tu Z.J."/>
            <person name="Van Tassell C.P."/>
            <person name="Vilella A.J."/>
            <person name="Williams K.P."/>
            <person name="Yorke J.A."/>
            <person name="Zhang L."/>
            <person name="Zhang H.B."/>
            <person name="Zhang X."/>
            <person name="Zhang Y."/>
            <person name="Reed K.M."/>
        </authorList>
    </citation>
    <scope>NUCLEOTIDE SEQUENCE [LARGE SCALE GENOMIC DNA]</scope>
</reference>
<dbReference type="InterPro" id="IPR036179">
    <property type="entry name" value="Ig-like_dom_sf"/>
</dbReference>
<dbReference type="InterPro" id="IPR007110">
    <property type="entry name" value="Ig-like_dom"/>
</dbReference>
<dbReference type="Pfam" id="PF07679">
    <property type="entry name" value="I-set"/>
    <property type="match status" value="2"/>
</dbReference>